<protein>
    <submittedName>
        <fullName evidence="1">Uncharacterized protein</fullName>
    </submittedName>
</protein>
<dbReference type="AlphaFoldDB" id="A0AAN8SUP6"/>
<sequence length="109" mass="12470">MINGDSNCCGITGKRKRTDQTTIQFFVRSLPKEKTLVENDKTNDLVGKSPSTFHLETWKITNEIISKISVILKSDYVCHASDLKDMIMLMKEFIFMILNENAEEACNHI</sequence>
<dbReference type="EMBL" id="JBANQN010000012">
    <property type="protein sequence ID" value="KAK6773027.1"/>
    <property type="molecule type" value="Genomic_DNA"/>
</dbReference>
<comment type="caution">
    <text evidence="1">The sequence shown here is derived from an EMBL/GenBank/DDBJ whole genome shotgun (WGS) entry which is preliminary data.</text>
</comment>
<proteinExistence type="predicted"/>
<organism evidence="1 2">
    <name type="scientific">Solanum bulbocastanum</name>
    <name type="common">Wild potato</name>
    <dbReference type="NCBI Taxonomy" id="147425"/>
    <lineage>
        <taxon>Eukaryota</taxon>
        <taxon>Viridiplantae</taxon>
        <taxon>Streptophyta</taxon>
        <taxon>Embryophyta</taxon>
        <taxon>Tracheophyta</taxon>
        <taxon>Spermatophyta</taxon>
        <taxon>Magnoliopsida</taxon>
        <taxon>eudicotyledons</taxon>
        <taxon>Gunneridae</taxon>
        <taxon>Pentapetalae</taxon>
        <taxon>asterids</taxon>
        <taxon>lamiids</taxon>
        <taxon>Solanales</taxon>
        <taxon>Solanaceae</taxon>
        <taxon>Solanoideae</taxon>
        <taxon>Solaneae</taxon>
        <taxon>Solanum</taxon>
    </lineage>
</organism>
<keyword evidence="2" id="KW-1185">Reference proteome</keyword>
<gene>
    <name evidence="1" type="ORF">RDI58_028265</name>
</gene>
<name>A0AAN8SUP6_SOLBU</name>
<evidence type="ECO:0000313" key="1">
    <source>
        <dbReference type="EMBL" id="KAK6773027.1"/>
    </source>
</evidence>
<accession>A0AAN8SUP6</accession>
<evidence type="ECO:0000313" key="2">
    <source>
        <dbReference type="Proteomes" id="UP001371456"/>
    </source>
</evidence>
<reference evidence="1 2" key="1">
    <citation type="submission" date="2024-02" db="EMBL/GenBank/DDBJ databases">
        <title>de novo genome assembly of Solanum bulbocastanum strain 11H21.</title>
        <authorList>
            <person name="Hosaka A.J."/>
        </authorList>
    </citation>
    <scope>NUCLEOTIDE SEQUENCE [LARGE SCALE GENOMIC DNA]</scope>
    <source>
        <tissue evidence="1">Young leaves</tissue>
    </source>
</reference>
<dbReference type="Proteomes" id="UP001371456">
    <property type="component" value="Unassembled WGS sequence"/>
</dbReference>